<comment type="catalytic activity">
    <reaction evidence="22">
        <text>dodecanoyl-CoA + H2O = dodecanoate + CoA + H(+)</text>
        <dbReference type="Rhea" id="RHEA:30135"/>
        <dbReference type="ChEBI" id="CHEBI:15377"/>
        <dbReference type="ChEBI" id="CHEBI:15378"/>
        <dbReference type="ChEBI" id="CHEBI:18262"/>
        <dbReference type="ChEBI" id="CHEBI:57287"/>
        <dbReference type="ChEBI" id="CHEBI:57375"/>
    </reaction>
    <physiologicalReaction direction="left-to-right" evidence="22">
        <dbReference type="Rhea" id="RHEA:30136"/>
    </physiologicalReaction>
</comment>
<evidence type="ECO:0000259" key="24">
    <source>
        <dbReference type="Pfam" id="PF03061"/>
    </source>
</evidence>
<dbReference type="InterPro" id="IPR006683">
    <property type="entry name" value="Thioestr_dom"/>
</dbReference>
<evidence type="ECO:0000256" key="19">
    <source>
        <dbReference type="ARBA" id="ARBA00047588"/>
    </source>
</evidence>
<dbReference type="GO" id="GO:0006631">
    <property type="term" value="P:fatty acid metabolic process"/>
    <property type="evidence" value="ECO:0007669"/>
    <property type="project" value="UniProtKB-KW"/>
</dbReference>
<comment type="catalytic activity">
    <reaction evidence="23">
        <text>tetradecanoyl-CoA + H2O = tetradecanoate + CoA + H(+)</text>
        <dbReference type="Rhea" id="RHEA:40119"/>
        <dbReference type="ChEBI" id="CHEBI:15377"/>
        <dbReference type="ChEBI" id="CHEBI:15378"/>
        <dbReference type="ChEBI" id="CHEBI:30807"/>
        <dbReference type="ChEBI" id="CHEBI:57287"/>
        <dbReference type="ChEBI" id="CHEBI:57385"/>
    </reaction>
    <physiologicalReaction direction="left-to-right" evidence="23">
        <dbReference type="Rhea" id="RHEA:40120"/>
    </physiologicalReaction>
</comment>
<evidence type="ECO:0000256" key="5">
    <source>
        <dbReference type="ARBA" id="ARBA00022490"/>
    </source>
</evidence>
<reference evidence="25" key="1">
    <citation type="submission" date="2020-02" db="EMBL/GenBank/DDBJ databases">
        <authorList>
            <person name="Meier V. D."/>
        </authorList>
    </citation>
    <scope>NUCLEOTIDE SEQUENCE</scope>
    <source>
        <strain evidence="25">AVDCRST_MAG87</strain>
    </source>
</reference>
<evidence type="ECO:0000256" key="20">
    <source>
        <dbReference type="ARBA" id="ARBA00047734"/>
    </source>
</evidence>
<evidence type="ECO:0000256" key="10">
    <source>
        <dbReference type="ARBA" id="ARBA00023098"/>
    </source>
</evidence>
<proteinExistence type="inferred from homology"/>
<keyword evidence="9" id="KW-0809">Transit peptide</keyword>
<dbReference type="GO" id="GO:0016020">
    <property type="term" value="C:membrane"/>
    <property type="evidence" value="ECO:0007669"/>
    <property type="project" value="UniProtKB-SubCell"/>
</dbReference>
<evidence type="ECO:0000256" key="4">
    <source>
        <dbReference type="ARBA" id="ARBA00022475"/>
    </source>
</evidence>
<keyword evidence="7" id="KW-0378">Hydrolase</keyword>
<comment type="catalytic activity">
    <reaction evidence="14">
        <text>(9Z)-octadecenoyl-CoA + H2O = (9Z)-octadecenoate + CoA + H(+)</text>
        <dbReference type="Rhea" id="RHEA:40139"/>
        <dbReference type="ChEBI" id="CHEBI:15377"/>
        <dbReference type="ChEBI" id="CHEBI:15378"/>
        <dbReference type="ChEBI" id="CHEBI:30823"/>
        <dbReference type="ChEBI" id="CHEBI:57287"/>
        <dbReference type="ChEBI" id="CHEBI:57387"/>
    </reaction>
    <physiologicalReaction direction="left-to-right" evidence="14">
        <dbReference type="Rhea" id="RHEA:40140"/>
    </physiologicalReaction>
</comment>
<evidence type="ECO:0000256" key="12">
    <source>
        <dbReference type="ARBA" id="ARBA00023273"/>
    </source>
</evidence>
<evidence type="ECO:0000256" key="9">
    <source>
        <dbReference type="ARBA" id="ARBA00022946"/>
    </source>
</evidence>
<evidence type="ECO:0000256" key="1">
    <source>
        <dbReference type="ARBA" id="ARBA00004170"/>
    </source>
</evidence>
<feature type="domain" description="Thioesterase" evidence="24">
    <location>
        <begin position="57"/>
        <end position="124"/>
    </location>
</feature>
<comment type="catalytic activity">
    <reaction evidence="19">
        <text>octanoyl-CoA + H2O = octanoate + CoA + H(+)</text>
        <dbReference type="Rhea" id="RHEA:30143"/>
        <dbReference type="ChEBI" id="CHEBI:15377"/>
        <dbReference type="ChEBI" id="CHEBI:15378"/>
        <dbReference type="ChEBI" id="CHEBI:25646"/>
        <dbReference type="ChEBI" id="CHEBI:57287"/>
        <dbReference type="ChEBI" id="CHEBI:57386"/>
    </reaction>
    <physiologicalReaction direction="left-to-right" evidence="19">
        <dbReference type="Rhea" id="RHEA:30144"/>
    </physiologicalReaction>
</comment>
<evidence type="ECO:0000256" key="21">
    <source>
        <dbReference type="ARBA" id="ARBA00047969"/>
    </source>
</evidence>
<evidence type="ECO:0000256" key="18">
    <source>
        <dbReference type="ARBA" id="ARBA00043210"/>
    </source>
</evidence>
<keyword evidence="10" id="KW-0443">Lipid metabolism</keyword>
<evidence type="ECO:0000256" key="22">
    <source>
        <dbReference type="ARBA" id="ARBA00048074"/>
    </source>
</evidence>
<accession>A0A6J4VIT4</accession>
<keyword evidence="11" id="KW-0472">Membrane</keyword>
<evidence type="ECO:0000256" key="13">
    <source>
        <dbReference type="ARBA" id="ARBA00035852"/>
    </source>
</evidence>
<dbReference type="EC" id="3.1.2.2" evidence="16"/>
<evidence type="ECO:0000256" key="6">
    <source>
        <dbReference type="ARBA" id="ARBA00022703"/>
    </source>
</evidence>
<dbReference type="GO" id="GO:0005737">
    <property type="term" value="C:cytoplasm"/>
    <property type="evidence" value="ECO:0007669"/>
    <property type="project" value="UniProtKB-SubCell"/>
</dbReference>
<keyword evidence="12" id="KW-0966">Cell projection</keyword>
<comment type="subcellular location">
    <subcellularLocation>
        <location evidence="3">Cell projection</location>
        <location evidence="3">Ruffle membrane</location>
    </subcellularLocation>
    <subcellularLocation>
        <location evidence="2">Cytoplasm</location>
    </subcellularLocation>
    <subcellularLocation>
        <location evidence="1">Membrane</location>
        <topology evidence="1">Peripheral membrane protein</topology>
    </subcellularLocation>
</comment>
<dbReference type="CDD" id="cd03443">
    <property type="entry name" value="PaaI_thioesterase"/>
    <property type="match status" value="1"/>
</dbReference>
<evidence type="ECO:0000313" key="25">
    <source>
        <dbReference type="EMBL" id="CAA9579188.1"/>
    </source>
</evidence>
<gene>
    <name evidence="25" type="ORF">AVDCRST_MAG87-3157</name>
</gene>
<keyword evidence="4" id="KW-1003">Cell membrane</keyword>
<dbReference type="SUPFAM" id="SSF54637">
    <property type="entry name" value="Thioesterase/thiol ester dehydrase-isomerase"/>
    <property type="match status" value="1"/>
</dbReference>
<dbReference type="InterPro" id="IPR029069">
    <property type="entry name" value="HotDog_dom_sf"/>
</dbReference>
<dbReference type="PANTHER" id="PTHR12418">
    <property type="entry name" value="ACYL-COENZYME A THIOESTERASE THEM4"/>
    <property type="match status" value="1"/>
</dbReference>
<dbReference type="PANTHER" id="PTHR12418:SF19">
    <property type="entry name" value="ACYL-COENZYME A THIOESTERASE THEM4"/>
    <property type="match status" value="1"/>
</dbReference>
<dbReference type="EMBL" id="CADCWJ010000700">
    <property type="protein sequence ID" value="CAA9579188.1"/>
    <property type="molecule type" value="Genomic_DNA"/>
</dbReference>
<evidence type="ECO:0000256" key="11">
    <source>
        <dbReference type="ARBA" id="ARBA00023136"/>
    </source>
</evidence>
<evidence type="ECO:0000256" key="23">
    <source>
        <dbReference type="ARBA" id="ARBA00048180"/>
    </source>
</evidence>
<evidence type="ECO:0000256" key="14">
    <source>
        <dbReference type="ARBA" id="ARBA00037002"/>
    </source>
</evidence>
<evidence type="ECO:0000256" key="7">
    <source>
        <dbReference type="ARBA" id="ARBA00022801"/>
    </source>
</evidence>
<dbReference type="AlphaFoldDB" id="A0A6J4VIT4"/>
<comment type="catalytic activity">
    <reaction evidence="20">
        <text>hexadecanoyl-CoA + H2O = hexadecanoate + CoA + H(+)</text>
        <dbReference type="Rhea" id="RHEA:16645"/>
        <dbReference type="ChEBI" id="CHEBI:7896"/>
        <dbReference type="ChEBI" id="CHEBI:15377"/>
        <dbReference type="ChEBI" id="CHEBI:15378"/>
        <dbReference type="ChEBI" id="CHEBI:57287"/>
        <dbReference type="ChEBI" id="CHEBI:57379"/>
        <dbReference type="EC" id="3.1.2.2"/>
    </reaction>
    <physiologicalReaction direction="left-to-right" evidence="20">
        <dbReference type="Rhea" id="RHEA:16646"/>
    </physiologicalReaction>
</comment>
<organism evidence="25">
    <name type="scientific">uncultured Thermomicrobiales bacterium</name>
    <dbReference type="NCBI Taxonomy" id="1645740"/>
    <lineage>
        <taxon>Bacteria</taxon>
        <taxon>Pseudomonadati</taxon>
        <taxon>Thermomicrobiota</taxon>
        <taxon>Thermomicrobia</taxon>
        <taxon>Thermomicrobiales</taxon>
        <taxon>environmental samples</taxon>
    </lineage>
</organism>
<keyword evidence="6" id="KW-0053">Apoptosis</keyword>
<comment type="similarity">
    <text evidence="15">Belongs to the THEM4/THEM5 thioesterase family.</text>
</comment>
<name>A0A6J4VIT4_9BACT</name>
<keyword evidence="5" id="KW-0963">Cytoplasm</keyword>
<evidence type="ECO:0000256" key="8">
    <source>
        <dbReference type="ARBA" id="ARBA00022832"/>
    </source>
</evidence>
<evidence type="ECO:0000256" key="3">
    <source>
        <dbReference type="ARBA" id="ARBA00004632"/>
    </source>
</evidence>
<protein>
    <recommendedName>
        <fullName evidence="17">Acyl-coenzyme A thioesterase THEM4</fullName>
        <ecNumber evidence="16">3.1.2.2</ecNumber>
    </recommendedName>
    <alternativeName>
        <fullName evidence="18">Thioesterase superfamily member 4</fullName>
    </alternativeName>
</protein>
<evidence type="ECO:0000256" key="15">
    <source>
        <dbReference type="ARBA" id="ARBA00038456"/>
    </source>
</evidence>
<comment type="catalytic activity">
    <reaction evidence="13">
        <text>(5Z,8Z,11Z,14Z)-eicosatetraenoyl-CoA + H2O = (5Z,8Z,11Z,14Z)-eicosatetraenoate + CoA + H(+)</text>
        <dbReference type="Rhea" id="RHEA:40151"/>
        <dbReference type="ChEBI" id="CHEBI:15377"/>
        <dbReference type="ChEBI" id="CHEBI:15378"/>
        <dbReference type="ChEBI" id="CHEBI:32395"/>
        <dbReference type="ChEBI" id="CHEBI:57287"/>
        <dbReference type="ChEBI" id="CHEBI:57368"/>
    </reaction>
    <physiologicalReaction direction="left-to-right" evidence="13">
        <dbReference type="Rhea" id="RHEA:40152"/>
    </physiologicalReaction>
</comment>
<evidence type="ECO:0000256" key="2">
    <source>
        <dbReference type="ARBA" id="ARBA00004496"/>
    </source>
</evidence>
<evidence type="ECO:0000256" key="16">
    <source>
        <dbReference type="ARBA" id="ARBA00038848"/>
    </source>
</evidence>
<keyword evidence="8" id="KW-0276">Fatty acid metabolism</keyword>
<dbReference type="Pfam" id="PF03061">
    <property type="entry name" value="4HBT"/>
    <property type="match status" value="1"/>
</dbReference>
<evidence type="ECO:0000256" key="17">
    <source>
        <dbReference type="ARBA" id="ARBA00040123"/>
    </source>
</evidence>
<comment type="catalytic activity">
    <reaction evidence="21">
        <text>decanoyl-CoA + H2O = decanoate + CoA + H(+)</text>
        <dbReference type="Rhea" id="RHEA:40059"/>
        <dbReference type="ChEBI" id="CHEBI:15377"/>
        <dbReference type="ChEBI" id="CHEBI:15378"/>
        <dbReference type="ChEBI" id="CHEBI:27689"/>
        <dbReference type="ChEBI" id="CHEBI:57287"/>
        <dbReference type="ChEBI" id="CHEBI:61430"/>
    </reaction>
    <physiologicalReaction direction="left-to-right" evidence="21">
        <dbReference type="Rhea" id="RHEA:40060"/>
    </physiologicalReaction>
</comment>
<dbReference type="GO" id="GO:0016790">
    <property type="term" value="F:thiolester hydrolase activity"/>
    <property type="evidence" value="ECO:0007669"/>
    <property type="project" value="UniProtKB-ARBA"/>
</dbReference>
<sequence>MIDHGSERPVALANQHHCFDCGDLNEHGLHLRFTPDPHGNGVSALFCPASRVEGYTGVVHGGIISTVLDEVMAWSLYRHDIWAVTGTLTTRYRQPIRIGEETRATGYLLKDRRRAVEMRGEIQRVADGMVLADATATFIRVPEAQARAWQERYLQGLGIALPGDDGDVRGRGEVEA</sequence>
<dbReference type="Gene3D" id="3.10.129.10">
    <property type="entry name" value="Hotdog Thioesterase"/>
    <property type="match status" value="1"/>
</dbReference>
<dbReference type="InterPro" id="IPR052365">
    <property type="entry name" value="THEM4/THEM5_acyl-CoA_thioest"/>
</dbReference>